<dbReference type="Gramene" id="TraesSYM2B03G01090120.1">
    <property type="protein sequence ID" value="TraesSYM2B03G01090120.1"/>
    <property type="gene ID" value="TraesSYM2B03G01090120"/>
</dbReference>
<sequence length="346" mass="38127">MASSGGMMLAMMGLVAALVCPAVASEFISMPTDDVVLPDGLSYDFHAQSCPNLQDMVRAAVVTARNKDIGVVAGLLRVFFNDCFPNGCDASLLLEESPHYLSERMILPHNAGLHEGALNLIESIRNTVHITCKNVSCADISMLATREAIMLSGAPSYDVPLGWMDSFGPATFDEVDEFLFIPKYSKIFDLVTVFGFRGFDRTDLAALSGAHTIGKTRCGRVDDRTVTPGDDVEFVNFIKKVCKINPDHRQDLDVTTPNTFDNNYYRNLLAGKAVLGSDTELLLDRVTKDLVEKFAKDQGLFFSQFGKSMSKVAHISVGANYGEYRRNCFRPNFIRNLTDEGFVARD</sequence>
<feature type="chain" id="PRO_5043075777" description="Peroxidase" evidence="15">
    <location>
        <begin position="25"/>
        <end position="346"/>
    </location>
</feature>
<dbReference type="Gramene" id="TraesCS2B02G612400.1">
    <property type="protein sequence ID" value="TraesCS2B02G612400.1"/>
    <property type="gene ID" value="TraesCS2B02G612400"/>
</dbReference>
<dbReference type="Gramene" id="TraesARI2B03G01090610.1">
    <property type="protein sequence ID" value="TraesARI2B03G01090610.1"/>
    <property type="gene ID" value="TraesARI2B03G01090610"/>
</dbReference>
<keyword evidence="4 15" id="KW-0349">Heme</keyword>
<dbReference type="PROSITE" id="PS50873">
    <property type="entry name" value="PEROXIDASE_4"/>
    <property type="match status" value="1"/>
</dbReference>
<dbReference type="GO" id="GO:0006950">
    <property type="term" value="P:response to stress"/>
    <property type="evidence" value="ECO:0000318"/>
    <property type="project" value="GO_Central"/>
</dbReference>
<dbReference type="GO" id="GO:0006979">
    <property type="term" value="P:response to oxidative stress"/>
    <property type="evidence" value="ECO:0007669"/>
    <property type="project" value="UniProtKB-UniRule"/>
</dbReference>
<evidence type="ECO:0000256" key="7">
    <source>
        <dbReference type="ARBA" id="ARBA00023002"/>
    </source>
</evidence>
<dbReference type="Gramene" id="TraesSTAUn03G04518000.1">
    <property type="protein sequence ID" value="TraesSTAUn03G04518000.1"/>
    <property type="gene ID" value="TraesSTAUn03G04518000"/>
</dbReference>
<feature type="disulfide bond" evidence="14">
    <location>
        <begin position="137"/>
        <end position="328"/>
    </location>
</feature>
<dbReference type="GO" id="GO:0046872">
    <property type="term" value="F:metal ion binding"/>
    <property type="evidence" value="ECO:0007669"/>
    <property type="project" value="UniProtKB-UniRule"/>
</dbReference>
<feature type="binding site" evidence="12">
    <location>
        <position position="253"/>
    </location>
    <ligand>
        <name>Ca(2+)</name>
        <dbReference type="ChEBI" id="CHEBI:29108"/>
        <label>2</label>
    </ligand>
</feature>
<keyword evidence="9 14" id="KW-1015">Disulfide bond</keyword>
<dbReference type="SUPFAM" id="SSF48113">
    <property type="entry name" value="Heme-dependent peroxidases"/>
    <property type="match status" value="1"/>
</dbReference>
<dbReference type="GO" id="GO:0004601">
    <property type="term" value="F:peroxidase activity"/>
    <property type="evidence" value="ECO:0000318"/>
    <property type="project" value="GO_Central"/>
</dbReference>
<evidence type="ECO:0000313" key="18">
    <source>
        <dbReference type="Proteomes" id="UP000019116"/>
    </source>
</evidence>
<dbReference type="Gramene" id="TraesJUL2B03G01077520.1">
    <property type="protein sequence ID" value="TraesJUL2B03G01077520.1"/>
    <property type="gene ID" value="TraesJUL2B03G01077520"/>
</dbReference>
<evidence type="ECO:0000256" key="5">
    <source>
        <dbReference type="ARBA" id="ARBA00022723"/>
    </source>
</evidence>
<dbReference type="Gramene" id="TraesJAGUn03G04526820.1">
    <property type="protein sequence ID" value="TraesJAGUn03G04526820.1"/>
    <property type="gene ID" value="TraesJAGUn03G04526820"/>
</dbReference>
<organism evidence="17">
    <name type="scientific">Triticum aestivum</name>
    <name type="common">Wheat</name>
    <dbReference type="NCBI Taxonomy" id="4565"/>
    <lineage>
        <taxon>Eukaryota</taxon>
        <taxon>Viridiplantae</taxon>
        <taxon>Streptophyta</taxon>
        <taxon>Embryophyta</taxon>
        <taxon>Tracheophyta</taxon>
        <taxon>Spermatophyta</taxon>
        <taxon>Magnoliopsida</taxon>
        <taxon>Liliopsida</taxon>
        <taxon>Poales</taxon>
        <taxon>Poaceae</taxon>
        <taxon>BOP clade</taxon>
        <taxon>Pooideae</taxon>
        <taxon>Triticodae</taxon>
        <taxon>Triticeae</taxon>
        <taxon>Triticinae</taxon>
        <taxon>Triticum</taxon>
    </lineage>
</organism>
<evidence type="ECO:0000256" key="4">
    <source>
        <dbReference type="ARBA" id="ARBA00022617"/>
    </source>
</evidence>
<evidence type="ECO:0000256" key="2">
    <source>
        <dbReference type="ARBA" id="ARBA00006873"/>
    </source>
</evidence>
<dbReference type="PANTHER" id="PTHR31517:SF51">
    <property type="entry name" value="PEROXIDASE 55"/>
    <property type="match status" value="1"/>
</dbReference>
<dbReference type="GO" id="GO:0005576">
    <property type="term" value="C:extracellular region"/>
    <property type="evidence" value="ECO:0007669"/>
    <property type="project" value="UniProtKB-SubCell"/>
</dbReference>
<reference evidence="17" key="1">
    <citation type="submission" date="2018-08" db="EMBL/GenBank/DDBJ databases">
        <authorList>
            <person name="Rossello M."/>
        </authorList>
    </citation>
    <scope>NUCLEOTIDE SEQUENCE [LARGE SCALE GENOMIC DNA]</scope>
    <source>
        <strain evidence="17">cv. Chinese Spring</strain>
    </source>
</reference>
<feature type="binding site" evidence="12">
    <location>
        <position position="103"/>
    </location>
    <ligand>
        <name>Ca(2+)</name>
        <dbReference type="ChEBI" id="CHEBI:29108"/>
        <label>1</label>
    </ligand>
</feature>
<feature type="disulfide bond" evidence="14">
    <location>
        <begin position="83"/>
        <end position="88"/>
    </location>
</feature>
<feature type="domain" description="Plant heme peroxidase family profile" evidence="16">
    <location>
        <begin position="40"/>
        <end position="332"/>
    </location>
</feature>
<comment type="cofactor">
    <cofactor evidence="12 15">
        <name>Ca(2+)</name>
        <dbReference type="ChEBI" id="CHEBI:29108"/>
    </cofactor>
    <text evidence="12 15">Binds 2 calcium ions per subunit.</text>
</comment>
<accession>A0A3B6CJC6</accession>
<dbReference type="Gramene" id="TraesCS2B03G1534500.1">
    <property type="protein sequence ID" value="TraesCS2B03G1534500.1.CDS"/>
    <property type="gene ID" value="TraesCS2B03G1534500"/>
</dbReference>
<comment type="subcellular location">
    <subcellularLocation>
        <location evidence="15">Secreted</location>
    </subcellularLocation>
</comment>
<name>A0A3B6CJC6_WHEAT</name>
<evidence type="ECO:0000256" key="12">
    <source>
        <dbReference type="PIRSR" id="PIRSR600823-3"/>
    </source>
</evidence>
<dbReference type="STRING" id="4565.A0A3B6CJC6"/>
<dbReference type="PRINTS" id="PR00461">
    <property type="entry name" value="PLPEROXIDASE"/>
</dbReference>
<dbReference type="Gramene" id="TraesWEE_scaffold_004020_01G000100.1">
    <property type="protein sequence ID" value="TraesWEE_scaffold_004020_01G000100.1"/>
    <property type="gene ID" value="TraesWEE_scaffold_004020_01G000100"/>
</dbReference>
<dbReference type="Proteomes" id="UP000019116">
    <property type="component" value="Chromosome 2B"/>
</dbReference>
<dbReference type="RefSeq" id="XP_044321191.1">
    <property type="nucleotide sequence ID" value="XM_044465256.1"/>
</dbReference>
<comment type="catalytic activity">
    <reaction evidence="1 15">
        <text>2 a phenolic donor + H2O2 = 2 a phenolic radical donor + 2 H2O</text>
        <dbReference type="Rhea" id="RHEA:56136"/>
        <dbReference type="ChEBI" id="CHEBI:15377"/>
        <dbReference type="ChEBI" id="CHEBI:16240"/>
        <dbReference type="ChEBI" id="CHEBI:139520"/>
        <dbReference type="ChEBI" id="CHEBI:139521"/>
        <dbReference type="EC" id="1.11.1.7"/>
    </reaction>
</comment>
<feature type="disulfide bond" evidence="14">
    <location>
        <begin position="50"/>
        <end position="132"/>
    </location>
</feature>
<dbReference type="EC" id="1.11.1.7" evidence="15"/>
<keyword evidence="15" id="KW-0732">Signal</keyword>
<evidence type="ECO:0000256" key="6">
    <source>
        <dbReference type="ARBA" id="ARBA00022837"/>
    </source>
</evidence>
<dbReference type="GO" id="GO:0009505">
    <property type="term" value="C:plant-type cell wall"/>
    <property type="evidence" value="ECO:0000318"/>
    <property type="project" value="GO_Central"/>
</dbReference>
<evidence type="ECO:0000259" key="16">
    <source>
        <dbReference type="PROSITE" id="PS50873"/>
    </source>
</evidence>
<dbReference type="Gene3D" id="1.10.520.10">
    <property type="match status" value="1"/>
</dbReference>
<evidence type="ECO:0000256" key="11">
    <source>
        <dbReference type="ARBA" id="ARBA00023324"/>
    </source>
</evidence>
<comment type="cofactor">
    <cofactor evidence="12 15">
        <name>heme b</name>
        <dbReference type="ChEBI" id="CHEBI:60344"/>
    </cofactor>
    <text evidence="12 15">Binds 1 heme b (iron(II)-protoporphyrin IX) group per subunit.</text>
</comment>
<feature type="binding site" evidence="12">
    <location>
        <position position="212"/>
    </location>
    <ligand>
        <name>Ca(2+)</name>
        <dbReference type="ChEBI" id="CHEBI:29108"/>
        <label>2</label>
    </ligand>
</feature>
<keyword evidence="18" id="KW-1185">Reference proteome</keyword>
<keyword evidence="15" id="KW-0964">Secreted</keyword>
<dbReference type="OrthoDB" id="2113341at2759"/>
<dbReference type="InterPro" id="IPR010255">
    <property type="entry name" value="Haem_peroxidase_sf"/>
</dbReference>
<keyword evidence="6 12" id="KW-0106">Calcium</keyword>
<keyword evidence="8 12" id="KW-0408">Iron</keyword>
<keyword evidence="10" id="KW-0873">Pyrrolidone carboxylic acid</keyword>
<evidence type="ECO:0000256" key="10">
    <source>
        <dbReference type="ARBA" id="ARBA00023283"/>
    </source>
</evidence>
<evidence type="ECO:0000256" key="3">
    <source>
        <dbReference type="ARBA" id="ARBA00022559"/>
    </source>
</evidence>
<feature type="site" description="Transition state stabilizer" evidence="13">
    <location>
        <position position="77"/>
    </location>
</feature>
<feature type="signal peptide" evidence="15">
    <location>
        <begin position="1"/>
        <end position="24"/>
    </location>
</feature>
<dbReference type="GO" id="GO:0042744">
    <property type="term" value="P:hydrogen peroxide catabolic process"/>
    <property type="evidence" value="ECO:0007669"/>
    <property type="project" value="UniProtKB-KW"/>
</dbReference>
<gene>
    <name evidence="17" type="primary">LOC123042893</name>
</gene>
<dbReference type="PROSITE" id="PS00435">
    <property type="entry name" value="PEROXIDASE_1"/>
    <property type="match status" value="1"/>
</dbReference>
<evidence type="ECO:0000256" key="14">
    <source>
        <dbReference type="PIRSR" id="PIRSR600823-5"/>
    </source>
</evidence>
<keyword evidence="11 15" id="KW-0376">Hydrogen peroxide</keyword>
<keyword evidence="3 15" id="KW-0575">Peroxidase</keyword>
<dbReference type="AlphaFoldDB" id="A0A3B6CJC6"/>
<comment type="similarity">
    <text evidence="2">Belongs to the peroxidase family. Ascorbate peroxidase subfamily.</text>
</comment>
<feature type="binding site" evidence="12">
    <location>
        <position position="87"/>
    </location>
    <ligand>
        <name>Ca(2+)</name>
        <dbReference type="ChEBI" id="CHEBI:29108"/>
        <label>1</label>
    </ligand>
</feature>
<dbReference type="GO" id="GO:0140825">
    <property type="term" value="F:lactoperoxidase activity"/>
    <property type="evidence" value="ECO:0007669"/>
    <property type="project" value="UniProtKB-EC"/>
</dbReference>
<dbReference type="GO" id="GO:0020037">
    <property type="term" value="F:heme binding"/>
    <property type="evidence" value="ECO:0007669"/>
    <property type="project" value="UniProtKB-UniRule"/>
</dbReference>
<feature type="binding site" evidence="12">
    <location>
        <position position="89"/>
    </location>
    <ligand>
        <name>Ca(2+)</name>
        <dbReference type="ChEBI" id="CHEBI:29108"/>
        <label>1</label>
    </ligand>
</feature>
<dbReference type="CDD" id="cd00693">
    <property type="entry name" value="secretory_peroxidase"/>
    <property type="match status" value="1"/>
</dbReference>
<dbReference type="Gene3D" id="1.10.420.10">
    <property type="entry name" value="Peroxidase, domain 2"/>
    <property type="match status" value="1"/>
</dbReference>
<feature type="binding site" evidence="12">
    <location>
        <position position="261"/>
    </location>
    <ligand>
        <name>Ca(2+)</name>
        <dbReference type="ChEBI" id="CHEBI:29108"/>
        <label>2</label>
    </ligand>
</feature>
<comment type="similarity">
    <text evidence="15">Belongs to the peroxidase family. Classical plant (class III) peroxidase subfamily.</text>
</comment>
<feature type="binding site" description="axial binding residue" evidence="12">
    <location>
        <position position="211"/>
    </location>
    <ligand>
        <name>heme b</name>
        <dbReference type="ChEBI" id="CHEBI:60344"/>
    </ligand>
    <ligandPart>
        <name>Fe</name>
        <dbReference type="ChEBI" id="CHEBI:18248"/>
    </ligandPart>
</feature>
<dbReference type="InterPro" id="IPR000823">
    <property type="entry name" value="Peroxidase_pln"/>
</dbReference>
<dbReference type="InterPro" id="IPR033905">
    <property type="entry name" value="Secretory_peroxidase"/>
</dbReference>
<feature type="disulfide bond" evidence="14">
    <location>
        <begin position="218"/>
        <end position="242"/>
    </location>
</feature>
<proteinExistence type="inferred from homology"/>
<dbReference type="PRINTS" id="PR00458">
    <property type="entry name" value="PEROXIDASE"/>
</dbReference>
<feature type="binding site" evidence="12">
    <location>
        <position position="91"/>
    </location>
    <ligand>
        <name>Ca(2+)</name>
        <dbReference type="ChEBI" id="CHEBI:29108"/>
        <label>1</label>
    </ligand>
</feature>
<evidence type="ECO:0000256" key="9">
    <source>
        <dbReference type="ARBA" id="ARBA00023157"/>
    </source>
</evidence>
<protein>
    <recommendedName>
        <fullName evidence="15">Peroxidase</fullName>
        <ecNumber evidence="15">1.11.1.7</ecNumber>
    </recommendedName>
</protein>
<dbReference type="InterPro" id="IPR019793">
    <property type="entry name" value="Peroxidases_heam-ligand_BS"/>
</dbReference>
<dbReference type="FunFam" id="1.10.420.10:FF:000001">
    <property type="entry name" value="Peroxidase"/>
    <property type="match status" value="1"/>
</dbReference>
<evidence type="ECO:0000256" key="15">
    <source>
        <dbReference type="RuleBase" id="RU362060"/>
    </source>
</evidence>
<dbReference type="SMR" id="A0A3B6CJC6"/>
<dbReference type="GeneID" id="123042893"/>
<comment type="function">
    <text evidence="15">Removal of H(2)O(2), oxidation of toxic reductants, biosynthesis and degradation of lignin, suberization, auxin catabolism, response to environmental stresses such as wounding, pathogen attack and oxidative stress.</text>
</comment>
<evidence type="ECO:0000256" key="1">
    <source>
        <dbReference type="ARBA" id="ARBA00000189"/>
    </source>
</evidence>
<keyword evidence="5 12" id="KW-0479">Metal-binding</keyword>
<dbReference type="Pfam" id="PF00141">
    <property type="entry name" value="peroxidase"/>
    <property type="match status" value="1"/>
</dbReference>
<feature type="binding site" evidence="12">
    <location>
        <position position="82"/>
    </location>
    <ligand>
        <name>Ca(2+)</name>
        <dbReference type="ChEBI" id="CHEBI:29108"/>
        <label>1</label>
    </ligand>
</feature>
<dbReference type="EnsemblPlants" id="TraesCS2B02G612400.1">
    <property type="protein sequence ID" value="TraesCS2B02G612400.1"/>
    <property type="gene ID" value="TraesCS2B02G612400"/>
</dbReference>
<reference evidence="17" key="2">
    <citation type="submission" date="2018-10" db="UniProtKB">
        <authorList>
            <consortium name="EnsemblPlants"/>
        </authorList>
    </citation>
    <scope>IDENTIFICATION</scope>
</reference>
<evidence type="ECO:0000256" key="13">
    <source>
        <dbReference type="PIRSR" id="PIRSR600823-4"/>
    </source>
</evidence>
<dbReference type="InterPro" id="IPR002016">
    <property type="entry name" value="Haem_peroxidase"/>
</dbReference>
<dbReference type="PANTHER" id="PTHR31517">
    <property type="match status" value="1"/>
</dbReference>
<evidence type="ECO:0000313" key="17">
    <source>
        <dbReference type="EnsemblPlants" id="TraesCS2B02G612400.1"/>
    </source>
</evidence>
<evidence type="ECO:0000256" key="8">
    <source>
        <dbReference type="ARBA" id="ARBA00023004"/>
    </source>
</evidence>
<feature type="binding site" evidence="12">
    <location>
        <position position="256"/>
    </location>
    <ligand>
        <name>Ca(2+)</name>
        <dbReference type="ChEBI" id="CHEBI:29108"/>
        <label>2</label>
    </ligand>
</feature>
<keyword evidence="7 15" id="KW-0560">Oxidoreductase</keyword>
<dbReference type="Gramene" id="TraesNOR2B03G01090860.1">
    <property type="protein sequence ID" value="TraesNOR2B03G01090860.1"/>
    <property type="gene ID" value="TraesNOR2B03G01090860"/>
</dbReference>
<dbReference type="OMA" id="ERMILPH"/>
<dbReference type="Gramene" id="TraesLDM2B03G01074390.1">
    <property type="protein sequence ID" value="TraesLDM2B03G01074390.1"/>
    <property type="gene ID" value="TraesLDM2B03G01074390"/>
</dbReference>